<sequence>MSTEILETKKYGWLCPCCSRVFSPTVKMCSFCLPNTDVKFDLKKYDMSSFKPPHEGRQYVGNTRIEVLDLDVRTINCLKCGDIFEVEQLCFWTQYELAMIPNLGKKSLNKLLDALKEVGITLEKYPKGYEHRRLA</sequence>
<dbReference type="Pfam" id="PF03118">
    <property type="entry name" value="RNA_pol_A_CTD"/>
    <property type="match status" value="1"/>
</dbReference>
<feature type="domain" description="RNA polymerase alpha subunit C-terminal" evidence="1">
    <location>
        <begin position="62"/>
        <end position="117"/>
    </location>
</feature>
<protein>
    <submittedName>
        <fullName evidence="2">RNA polymerase, alpha subunit, C-terminal</fullName>
    </submittedName>
</protein>
<dbReference type="Gene3D" id="1.10.150.20">
    <property type="entry name" value="5' to 3' exonuclease, C-terminal subdomain"/>
    <property type="match status" value="1"/>
</dbReference>
<evidence type="ECO:0000259" key="1">
    <source>
        <dbReference type="Pfam" id="PF03118"/>
    </source>
</evidence>
<proteinExistence type="predicted"/>
<accession>A0A6J5M7I6</accession>
<name>A0A6J5M7I6_9CAUD</name>
<dbReference type="GO" id="GO:0003677">
    <property type="term" value="F:DNA binding"/>
    <property type="evidence" value="ECO:0007669"/>
    <property type="project" value="InterPro"/>
</dbReference>
<organism evidence="2">
    <name type="scientific">uncultured Caudovirales phage</name>
    <dbReference type="NCBI Taxonomy" id="2100421"/>
    <lineage>
        <taxon>Viruses</taxon>
        <taxon>Duplodnaviria</taxon>
        <taxon>Heunggongvirae</taxon>
        <taxon>Uroviricota</taxon>
        <taxon>Caudoviricetes</taxon>
        <taxon>Peduoviridae</taxon>
        <taxon>Maltschvirus</taxon>
        <taxon>Maltschvirus maltsch</taxon>
    </lineage>
</organism>
<dbReference type="GO" id="GO:0003899">
    <property type="term" value="F:DNA-directed RNA polymerase activity"/>
    <property type="evidence" value="ECO:0007669"/>
    <property type="project" value="InterPro"/>
</dbReference>
<dbReference type="GO" id="GO:0006351">
    <property type="term" value="P:DNA-templated transcription"/>
    <property type="evidence" value="ECO:0007669"/>
    <property type="project" value="InterPro"/>
</dbReference>
<dbReference type="InterPro" id="IPR011260">
    <property type="entry name" value="RNAP_asu_C"/>
</dbReference>
<gene>
    <name evidence="2" type="ORF">UFOVP415_16</name>
</gene>
<dbReference type="EMBL" id="LR796390">
    <property type="protein sequence ID" value="CAB4141547.1"/>
    <property type="molecule type" value="Genomic_DNA"/>
</dbReference>
<dbReference type="SUPFAM" id="SSF47789">
    <property type="entry name" value="C-terminal domain of RNA polymerase alpha subunit"/>
    <property type="match status" value="1"/>
</dbReference>
<evidence type="ECO:0000313" key="2">
    <source>
        <dbReference type="EMBL" id="CAB4141547.1"/>
    </source>
</evidence>
<reference evidence="2" key="1">
    <citation type="submission" date="2020-04" db="EMBL/GenBank/DDBJ databases">
        <authorList>
            <person name="Chiriac C."/>
            <person name="Salcher M."/>
            <person name="Ghai R."/>
            <person name="Kavagutti S V."/>
        </authorList>
    </citation>
    <scope>NUCLEOTIDE SEQUENCE</scope>
</reference>